<dbReference type="InterPro" id="IPR002933">
    <property type="entry name" value="Peptidase_M20"/>
</dbReference>
<dbReference type="SUPFAM" id="SSF53187">
    <property type="entry name" value="Zn-dependent exopeptidases"/>
    <property type="match status" value="1"/>
</dbReference>
<organism evidence="5 6">
    <name type="scientific">Candidatus Woesebacteria bacterium RIFCSPHIGHO2_02_FULL_39_13</name>
    <dbReference type="NCBI Taxonomy" id="1802505"/>
    <lineage>
        <taxon>Bacteria</taxon>
        <taxon>Candidatus Woeseibacteriota</taxon>
    </lineage>
</organism>
<dbReference type="PANTHER" id="PTHR43270:SF12">
    <property type="entry name" value="SUCCINYL-DIAMINOPIMELATE DESUCCINYLASE"/>
    <property type="match status" value="1"/>
</dbReference>
<evidence type="ECO:0000256" key="2">
    <source>
        <dbReference type="ARBA" id="ARBA00022723"/>
    </source>
</evidence>
<dbReference type="NCBIfam" id="NF006579">
    <property type="entry name" value="PRK09104.1"/>
    <property type="match status" value="1"/>
</dbReference>
<keyword evidence="2" id="KW-0479">Metal-binding</keyword>
<evidence type="ECO:0000313" key="6">
    <source>
        <dbReference type="Proteomes" id="UP000177169"/>
    </source>
</evidence>
<dbReference type="Gene3D" id="3.30.70.360">
    <property type="match status" value="1"/>
</dbReference>
<dbReference type="NCBIfam" id="NF006053">
    <property type="entry name" value="PRK08201.1"/>
    <property type="match status" value="1"/>
</dbReference>
<evidence type="ECO:0000259" key="4">
    <source>
        <dbReference type="Pfam" id="PF07687"/>
    </source>
</evidence>
<dbReference type="AlphaFoldDB" id="A0A1F7YX33"/>
<proteinExistence type="predicted"/>
<evidence type="ECO:0000313" key="5">
    <source>
        <dbReference type="EMBL" id="OGM31883.1"/>
    </source>
</evidence>
<dbReference type="Pfam" id="PF07687">
    <property type="entry name" value="M20_dimer"/>
    <property type="match status" value="1"/>
</dbReference>
<evidence type="ECO:0000256" key="1">
    <source>
        <dbReference type="ARBA" id="ARBA00022670"/>
    </source>
</evidence>
<name>A0A1F7YX33_9BACT</name>
<gene>
    <name evidence="5" type="ORF">A3D01_05390</name>
</gene>
<accession>A0A1F7YX33</accession>
<dbReference type="InterPro" id="IPR051458">
    <property type="entry name" value="Cyt/Met_Dipeptidase"/>
</dbReference>
<dbReference type="GO" id="GO:0008233">
    <property type="term" value="F:peptidase activity"/>
    <property type="evidence" value="ECO:0007669"/>
    <property type="project" value="UniProtKB-KW"/>
</dbReference>
<dbReference type="EMBL" id="MGGR01000038">
    <property type="protein sequence ID" value="OGM31883.1"/>
    <property type="molecule type" value="Genomic_DNA"/>
</dbReference>
<keyword evidence="3" id="KW-0378">Hydrolase</keyword>
<dbReference type="PANTHER" id="PTHR43270">
    <property type="entry name" value="BETA-ALA-HIS DIPEPTIDASE"/>
    <property type="match status" value="1"/>
</dbReference>
<dbReference type="InterPro" id="IPR011650">
    <property type="entry name" value="Peptidase_M20_dimer"/>
</dbReference>
<reference evidence="5 6" key="1">
    <citation type="journal article" date="2016" name="Nat. Commun.">
        <title>Thousands of microbial genomes shed light on interconnected biogeochemical processes in an aquifer system.</title>
        <authorList>
            <person name="Anantharaman K."/>
            <person name="Brown C.T."/>
            <person name="Hug L.A."/>
            <person name="Sharon I."/>
            <person name="Castelle C.J."/>
            <person name="Probst A.J."/>
            <person name="Thomas B.C."/>
            <person name="Singh A."/>
            <person name="Wilkins M.J."/>
            <person name="Karaoz U."/>
            <person name="Brodie E.L."/>
            <person name="Williams K.H."/>
            <person name="Hubbard S.S."/>
            <person name="Banfield J.F."/>
        </authorList>
    </citation>
    <scope>NUCLEOTIDE SEQUENCE [LARGE SCALE GENOMIC DNA]</scope>
</reference>
<dbReference type="Gene3D" id="3.40.630.10">
    <property type="entry name" value="Zn peptidases"/>
    <property type="match status" value="1"/>
</dbReference>
<evidence type="ECO:0000256" key="3">
    <source>
        <dbReference type="ARBA" id="ARBA00022801"/>
    </source>
</evidence>
<feature type="domain" description="Peptidase M20 dimerisation" evidence="4">
    <location>
        <begin position="195"/>
        <end position="353"/>
    </location>
</feature>
<protein>
    <recommendedName>
        <fullName evidence="4">Peptidase M20 dimerisation domain-containing protein</fullName>
    </recommendedName>
</protein>
<sequence length="453" mass="50104">MNTNSYLKELFDFLSIPSISAQSSHKKDINSAAVWLQKKFTRLGFDSEVLPTEGHPVVYAENLKAGNKKATVLIYGHYDVQSPDPLDQWITDPFKPEIRSGNIYARGVADDKGQLYTWIAAIEELLKNTSVSREVHSQGGILPVNVKFIIEGEEEIGSKNLDEFIERNRAILSANVCALSDTHCLTESQPLIDYGLRGIVYTQVKVKTLGRDVHSGIYGGNVLNPINIVANLIAKLKDDDQNILIPGFYDSVRVLNKEERVQLNKVPFTDKEIIKETGAEVVAGEKDFSVNERAGTRPTLDVNGIWGGYTNEGPKTIIPSSAHAKISMRIVPNQKADNVYVQFENYLQSIVPNGVELTIELLSTAESVLFETKSKYFKAAEKAYEKVFGNKPIYELSGGTIGAAAAIKNTLGIDCVLMGYGLPDDGLHSPNEKLSIFMFEKGIKTNIEFLKNI</sequence>
<dbReference type="GO" id="GO:0046872">
    <property type="term" value="F:metal ion binding"/>
    <property type="evidence" value="ECO:0007669"/>
    <property type="project" value="UniProtKB-KW"/>
</dbReference>
<dbReference type="Proteomes" id="UP000177169">
    <property type="component" value="Unassembled WGS sequence"/>
</dbReference>
<dbReference type="Pfam" id="PF01546">
    <property type="entry name" value="Peptidase_M20"/>
    <property type="match status" value="1"/>
</dbReference>
<keyword evidence="1" id="KW-0645">Protease</keyword>
<comment type="caution">
    <text evidence="5">The sequence shown here is derived from an EMBL/GenBank/DDBJ whole genome shotgun (WGS) entry which is preliminary data.</text>
</comment>
<dbReference type="GO" id="GO:0006508">
    <property type="term" value="P:proteolysis"/>
    <property type="evidence" value="ECO:0007669"/>
    <property type="project" value="UniProtKB-KW"/>
</dbReference>
<dbReference type="STRING" id="1802505.A3D01_05390"/>